<dbReference type="Proteomes" id="UP000199758">
    <property type="component" value="Unassembled WGS sequence"/>
</dbReference>
<dbReference type="Gene3D" id="2.170.130.10">
    <property type="entry name" value="TonB-dependent receptor, plug domain"/>
    <property type="match status" value="1"/>
</dbReference>
<dbReference type="STRING" id="490188.SAMN04488068_1588"/>
<gene>
    <name evidence="14" type="ORF">SAMN04488068_1588</name>
</gene>
<dbReference type="GO" id="GO:0044718">
    <property type="term" value="P:siderophore transmembrane transport"/>
    <property type="evidence" value="ECO:0007669"/>
    <property type="project" value="TreeGrafter"/>
</dbReference>
<dbReference type="PROSITE" id="PS52016">
    <property type="entry name" value="TONB_DEPENDENT_REC_3"/>
    <property type="match status" value="1"/>
</dbReference>
<proteinExistence type="inferred from homology"/>
<dbReference type="Pfam" id="PF07715">
    <property type="entry name" value="Plug"/>
    <property type="match status" value="1"/>
</dbReference>
<dbReference type="Pfam" id="PF00593">
    <property type="entry name" value="TonB_dep_Rec_b-barrel"/>
    <property type="match status" value="1"/>
</dbReference>
<evidence type="ECO:0000256" key="1">
    <source>
        <dbReference type="ARBA" id="ARBA00004571"/>
    </source>
</evidence>
<reference evidence="14 15" key="1">
    <citation type="submission" date="2016-11" db="EMBL/GenBank/DDBJ databases">
        <authorList>
            <person name="Jaros S."/>
            <person name="Januszkiewicz K."/>
            <person name="Wedrychowicz H."/>
        </authorList>
    </citation>
    <scope>NUCLEOTIDE SEQUENCE [LARGE SCALE GENOMIC DNA]</scope>
    <source>
        <strain evidence="14 15">CGMCC 1.7049</strain>
    </source>
</reference>
<keyword evidence="14" id="KW-0675">Receptor</keyword>
<organism evidence="14 15">
    <name type="scientific">Hydrocarboniphaga daqingensis</name>
    <dbReference type="NCBI Taxonomy" id="490188"/>
    <lineage>
        <taxon>Bacteria</taxon>
        <taxon>Pseudomonadati</taxon>
        <taxon>Pseudomonadota</taxon>
        <taxon>Gammaproteobacteria</taxon>
        <taxon>Nevskiales</taxon>
        <taxon>Nevskiaceae</taxon>
        <taxon>Hydrocarboniphaga</taxon>
    </lineage>
</organism>
<protein>
    <submittedName>
        <fullName evidence="14">Outer membrane receptor proteins, mostly Fe transport</fullName>
    </submittedName>
</protein>
<dbReference type="SUPFAM" id="SSF56935">
    <property type="entry name" value="Porins"/>
    <property type="match status" value="1"/>
</dbReference>
<feature type="compositionally biased region" description="Polar residues" evidence="10">
    <location>
        <begin position="362"/>
        <end position="388"/>
    </location>
</feature>
<dbReference type="AlphaFoldDB" id="A0A1M5N239"/>
<feature type="domain" description="TonB-dependent receptor-like beta-barrel" evidence="12">
    <location>
        <begin position="276"/>
        <end position="740"/>
    </location>
</feature>
<evidence type="ECO:0000256" key="10">
    <source>
        <dbReference type="SAM" id="MobiDB-lite"/>
    </source>
</evidence>
<dbReference type="InterPro" id="IPR037066">
    <property type="entry name" value="Plug_dom_sf"/>
</dbReference>
<dbReference type="PANTHER" id="PTHR30069">
    <property type="entry name" value="TONB-DEPENDENT OUTER MEMBRANE RECEPTOR"/>
    <property type="match status" value="1"/>
</dbReference>
<keyword evidence="6 8" id="KW-0472">Membrane</keyword>
<sequence>MRHLLRNSAVLLAAAIGGSAIAADPAVDADRQPKTDPASIELPTIYVIGLTPTAGAEGDLRRYPGNAQVFGSDDMRDQQSRNLSRYLADNANGLHLADAANNPFQADVFYRGYSVSPLLGLPQGLAVYQDGVRINEIFGDTVNWDLVPDDAIDRIELIPGANPVFGQNTLGGAISVRTKTGWDQPGWQAEAGAGSFGRISSSLGYGVAGEDTALYALLQTEDETGWRDYSQSRLRQLFTRASIGRGDSGADLSITAADNSLRGNGAVPIELLDAEGRDAVFTHPDITEPQMLFVNLQWRHRISEASTLSGGVYWRRNDSRSFNGDGTEFAACADPANVDANGAPLLCEFEDDGDEEEVVVDQNSTPVTASEANDSATENSSRTRQTGRGLSLQWAHEQPLLGRPNRRYVGMSIDDGFTRFRSQTELAQLSDDRGTTGSGIVVGESLVGLHAANRNLGVFVSDIWQATERLSITAAGRYQRAEVQLRDQGPDDDLDGDHHFTRFNPLIGATFDLRPTLTLFGSVSEASRAPTPVELTCANPEAPCKLPNGFVDDPPLDQVITRNIEIGLRGGKRALRWNGALYRGISRDDILFITDGRLTNQGYFSNVGDTLRQGAEINLDWAISTSLRLSVGYSWVDARFREDFLVNTPNHPLGNNEQTRQVRSGDRIPLVPQHLARANLGWTTDALYLGLGVTARSSSHYRGDEANVDDRRIGGFMLVNALGSYRVSRAVTLFARVDNLLDTDYATFGLYGEADEVLGDQYEDSNRFIGPGAPRAFHAGVRIALPAT</sequence>
<evidence type="ECO:0000256" key="4">
    <source>
        <dbReference type="ARBA" id="ARBA00022692"/>
    </source>
</evidence>
<dbReference type="InterPro" id="IPR036942">
    <property type="entry name" value="Beta-barrel_TonB_sf"/>
</dbReference>
<evidence type="ECO:0000256" key="5">
    <source>
        <dbReference type="ARBA" id="ARBA00023077"/>
    </source>
</evidence>
<dbReference type="GO" id="GO:0009279">
    <property type="term" value="C:cell outer membrane"/>
    <property type="evidence" value="ECO:0007669"/>
    <property type="project" value="UniProtKB-SubCell"/>
</dbReference>
<comment type="similarity">
    <text evidence="8 9">Belongs to the TonB-dependent receptor family.</text>
</comment>
<dbReference type="InterPro" id="IPR000531">
    <property type="entry name" value="Beta-barrel_TonB"/>
</dbReference>
<keyword evidence="4 8" id="KW-0812">Transmembrane</keyword>
<dbReference type="InterPro" id="IPR039426">
    <property type="entry name" value="TonB-dep_rcpt-like"/>
</dbReference>
<keyword evidence="7 8" id="KW-0998">Cell outer membrane</keyword>
<evidence type="ECO:0000256" key="9">
    <source>
        <dbReference type="RuleBase" id="RU003357"/>
    </source>
</evidence>
<dbReference type="PANTHER" id="PTHR30069:SF39">
    <property type="entry name" value="BLL6183 PROTEIN"/>
    <property type="match status" value="1"/>
</dbReference>
<evidence type="ECO:0000256" key="8">
    <source>
        <dbReference type="PROSITE-ProRule" id="PRU01360"/>
    </source>
</evidence>
<evidence type="ECO:0000256" key="7">
    <source>
        <dbReference type="ARBA" id="ARBA00023237"/>
    </source>
</evidence>
<evidence type="ECO:0000259" key="12">
    <source>
        <dbReference type="Pfam" id="PF00593"/>
    </source>
</evidence>
<feature type="signal peptide" evidence="11">
    <location>
        <begin position="1"/>
        <end position="22"/>
    </location>
</feature>
<evidence type="ECO:0000313" key="15">
    <source>
        <dbReference type="Proteomes" id="UP000199758"/>
    </source>
</evidence>
<feature type="domain" description="TonB-dependent receptor plug" evidence="13">
    <location>
        <begin position="60"/>
        <end position="173"/>
    </location>
</feature>
<keyword evidence="3 8" id="KW-1134">Transmembrane beta strand</keyword>
<dbReference type="EMBL" id="FQWZ01000003">
    <property type="protein sequence ID" value="SHG83591.1"/>
    <property type="molecule type" value="Genomic_DNA"/>
</dbReference>
<keyword evidence="15" id="KW-1185">Reference proteome</keyword>
<name>A0A1M5N239_9GAMM</name>
<dbReference type="GO" id="GO:0015344">
    <property type="term" value="F:siderophore uptake transmembrane transporter activity"/>
    <property type="evidence" value="ECO:0007669"/>
    <property type="project" value="TreeGrafter"/>
</dbReference>
<evidence type="ECO:0000256" key="11">
    <source>
        <dbReference type="SAM" id="SignalP"/>
    </source>
</evidence>
<evidence type="ECO:0000259" key="13">
    <source>
        <dbReference type="Pfam" id="PF07715"/>
    </source>
</evidence>
<evidence type="ECO:0000256" key="2">
    <source>
        <dbReference type="ARBA" id="ARBA00022448"/>
    </source>
</evidence>
<keyword evidence="2 8" id="KW-0813">Transport</keyword>
<keyword evidence="11" id="KW-0732">Signal</keyword>
<dbReference type="InterPro" id="IPR012910">
    <property type="entry name" value="Plug_dom"/>
</dbReference>
<evidence type="ECO:0000256" key="3">
    <source>
        <dbReference type="ARBA" id="ARBA00022452"/>
    </source>
</evidence>
<evidence type="ECO:0000313" key="14">
    <source>
        <dbReference type="EMBL" id="SHG83591.1"/>
    </source>
</evidence>
<feature type="chain" id="PRO_5012725558" evidence="11">
    <location>
        <begin position="23"/>
        <end position="788"/>
    </location>
</feature>
<evidence type="ECO:0000256" key="6">
    <source>
        <dbReference type="ARBA" id="ARBA00023136"/>
    </source>
</evidence>
<comment type="subcellular location">
    <subcellularLocation>
        <location evidence="1 8">Cell outer membrane</location>
        <topology evidence="1 8">Multi-pass membrane protein</topology>
    </subcellularLocation>
</comment>
<keyword evidence="5 9" id="KW-0798">TonB box</keyword>
<accession>A0A1M5N239</accession>
<feature type="region of interest" description="Disordered" evidence="10">
    <location>
        <begin position="362"/>
        <end position="390"/>
    </location>
</feature>
<dbReference type="Gene3D" id="2.40.170.20">
    <property type="entry name" value="TonB-dependent receptor, beta-barrel domain"/>
    <property type="match status" value="1"/>
</dbReference>